<dbReference type="OrthoDB" id="1932324at2759"/>
<dbReference type="PANTHER" id="PTHR12899:SF3">
    <property type="entry name" value="LARGE RIBOSOMAL SUBUNIT PROTEIN UL18M"/>
    <property type="match status" value="1"/>
</dbReference>
<dbReference type="GO" id="GO:0003735">
    <property type="term" value="F:structural constituent of ribosome"/>
    <property type="evidence" value="ECO:0007669"/>
    <property type="project" value="InterPro"/>
</dbReference>
<evidence type="ECO:0000256" key="3">
    <source>
        <dbReference type="ARBA" id="ARBA00022980"/>
    </source>
</evidence>
<name>A0A8B8EZ33_CRAVI</name>
<dbReference type="KEGG" id="cvn:111137581"/>
<sequence length="216" mass="24954">MFQNVTGQSATFIGIFLIYVPLSEPYSSIICKDDKERHIFFFVHRSEDNKDYEINPEFINRNDRCLEYQNILPRRKGWQFQRPNREYYYKITINPTASKIEVYLEHFSGRKVVSASSTEWAIRQFLYSSRDLAAAVNTGRVFAERCLKAGIVSVFHDSSPDSQGSEKVKAILNTLEEAGIQIGEDPVFEKGFRPGINYDGPNRIGERKRPEDVQII</sequence>
<dbReference type="AlphaFoldDB" id="A0A8B8EZ33"/>
<accession>A0A8B8EZ33</accession>
<dbReference type="GO" id="GO:0005743">
    <property type="term" value="C:mitochondrial inner membrane"/>
    <property type="evidence" value="ECO:0007669"/>
    <property type="project" value="UniProtKB-ARBA"/>
</dbReference>
<gene>
    <name evidence="9" type="primary">LOC111137581</name>
</gene>
<dbReference type="Gene3D" id="3.30.420.80">
    <property type="entry name" value="Ribosomal protein S11"/>
    <property type="match status" value="1"/>
</dbReference>
<dbReference type="GO" id="GO:0005840">
    <property type="term" value="C:ribosome"/>
    <property type="evidence" value="ECO:0007669"/>
    <property type="project" value="UniProtKB-KW"/>
</dbReference>
<evidence type="ECO:0000256" key="7">
    <source>
        <dbReference type="ARBA" id="ARBA00082661"/>
    </source>
</evidence>
<dbReference type="GO" id="GO:0008097">
    <property type="term" value="F:5S rRNA binding"/>
    <property type="evidence" value="ECO:0007669"/>
    <property type="project" value="TreeGrafter"/>
</dbReference>
<evidence type="ECO:0000256" key="1">
    <source>
        <dbReference type="ARBA" id="ARBA00004173"/>
    </source>
</evidence>
<comment type="subcellular location">
    <subcellularLocation>
        <location evidence="1">Mitochondrion</location>
    </subcellularLocation>
</comment>
<keyword evidence="5" id="KW-0687">Ribonucleoprotein</keyword>
<dbReference type="FunFam" id="3.30.420.80:FF:000005">
    <property type="entry name" value="39S ribosomal protein L18, mitochondrial"/>
    <property type="match status" value="1"/>
</dbReference>
<proteinExistence type="inferred from homology"/>
<dbReference type="CDD" id="cd00432">
    <property type="entry name" value="Ribosomal_L18_L5e"/>
    <property type="match status" value="1"/>
</dbReference>
<dbReference type="SUPFAM" id="SSF53137">
    <property type="entry name" value="Translational machinery components"/>
    <property type="match status" value="1"/>
</dbReference>
<keyword evidence="3" id="KW-0689">Ribosomal protein</keyword>
<keyword evidence="4" id="KW-0496">Mitochondrion</keyword>
<dbReference type="PANTHER" id="PTHR12899">
    <property type="entry name" value="39S RIBOSOMAL PROTEIN L18, MITOCHONDRIAL"/>
    <property type="match status" value="1"/>
</dbReference>
<dbReference type="InterPro" id="IPR057268">
    <property type="entry name" value="Ribosomal_L18"/>
</dbReference>
<organism evidence="8 9">
    <name type="scientific">Crassostrea virginica</name>
    <name type="common">Eastern oyster</name>
    <dbReference type="NCBI Taxonomy" id="6565"/>
    <lineage>
        <taxon>Eukaryota</taxon>
        <taxon>Metazoa</taxon>
        <taxon>Spiralia</taxon>
        <taxon>Lophotrochozoa</taxon>
        <taxon>Mollusca</taxon>
        <taxon>Bivalvia</taxon>
        <taxon>Autobranchia</taxon>
        <taxon>Pteriomorphia</taxon>
        <taxon>Ostreida</taxon>
        <taxon>Ostreoidea</taxon>
        <taxon>Ostreidae</taxon>
        <taxon>Crassostrea</taxon>
    </lineage>
</organism>
<evidence type="ECO:0000313" key="8">
    <source>
        <dbReference type="Proteomes" id="UP000694844"/>
    </source>
</evidence>
<evidence type="ECO:0000256" key="5">
    <source>
        <dbReference type="ARBA" id="ARBA00023274"/>
    </source>
</evidence>
<dbReference type="GeneID" id="111137581"/>
<dbReference type="GO" id="GO:0006412">
    <property type="term" value="P:translation"/>
    <property type="evidence" value="ECO:0007669"/>
    <property type="project" value="InterPro"/>
</dbReference>
<keyword evidence="8" id="KW-1185">Reference proteome</keyword>
<dbReference type="InterPro" id="IPR005484">
    <property type="entry name" value="Ribosomal_uL18_bac/plant/anim"/>
</dbReference>
<dbReference type="Proteomes" id="UP000694844">
    <property type="component" value="Chromosome 5"/>
</dbReference>
<evidence type="ECO:0000256" key="4">
    <source>
        <dbReference type="ARBA" id="ARBA00023128"/>
    </source>
</evidence>
<protein>
    <recommendedName>
        <fullName evidence="6">Large ribosomal subunit protein uL18m</fullName>
    </recommendedName>
    <alternativeName>
        <fullName evidence="7">39S ribosomal protein L18, mitochondrial</fullName>
    </alternativeName>
</protein>
<evidence type="ECO:0000256" key="6">
    <source>
        <dbReference type="ARBA" id="ARBA00069051"/>
    </source>
</evidence>
<dbReference type="InterPro" id="IPR036967">
    <property type="entry name" value="Ribosomal_uS11_sf"/>
</dbReference>
<reference evidence="9" key="1">
    <citation type="submission" date="2025-08" db="UniProtKB">
        <authorList>
            <consortium name="RefSeq"/>
        </authorList>
    </citation>
    <scope>IDENTIFICATION</scope>
    <source>
        <tissue evidence="9">Whole sample</tissue>
    </source>
</reference>
<dbReference type="RefSeq" id="XP_022344798.1">
    <property type="nucleotide sequence ID" value="XM_022489090.1"/>
</dbReference>
<dbReference type="GO" id="GO:1990904">
    <property type="term" value="C:ribonucleoprotein complex"/>
    <property type="evidence" value="ECO:0007669"/>
    <property type="project" value="UniProtKB-KW"/>
</dbReference>
<comment type="similarity">
    <text evidence="2">Belongs to the universal ribosomal protein uL18 family.</text>
</comment>
<evidence type="ECO:0000256" key="2">
    <source>
        <dbReference type="ARBA" id="ARBA00007116"/>
    </source>
</evidence>
<evidence type="ECO:0000313" key="9">
    <source>
        <dbReference type="RefSeq" id="XP_022344798.1"/>
    </source>
</evidence>